<dbReference type="EMBL" id="NPBS01000044">
    <property type="protein sequence ID" value="PAF26142.1"/>
    <property type="molecule type" value="Genomic_DNA"/>
</dbReference>
<dbReference type="Pfam" id="PF02872">
    <property type="entry name" value="5_nucleotid_C"/>
    <property type="match status" value="1"/>
</dbReference>
<evidence type="ECO:0000256" key="1">
    <source>
        <dbReference type="ARBA" id="ARBA00022729"/>
    </source>
</evidence>
<dbReference type="InterPro" id="IPR006179">
    <property type="entry name" value="5_nucleotidase/apyrase"/>
</dbReference>
<proteinExistence type="inferred from homology"/>
<dbReference type="SUPFAM" id="SSF54106">
    <property type="entry name" value="LysM domain"/>
    <property type="match status" value="1"/>
</dbReference>
<dbReference type="InterPro" id="IPR008334">
    <property type="entry name" value="5'-Nucleotdase_C"/>
</dbReference>
<dbReference type="PRINTS" id="PR01607">
    <property type="entry name" value="APYRASEFAMLY"/>
</dbReference>
<feature type="domain" description="LysM" evidence="3">
    <location>
        <begin position="513"/>
        <end position="558"/>
    </location>
</feature>
<dbReference type="AlphaFoldDB" id="A0A268S0W9"/>
<name>A0A268S0W9_SHOCL</name>
<dbReference type="InterPro" id="IPR029052">
    <property type="entry name" value="Metallo-depent_PP-like"/>
</dbReference>
<dbReference type="RefSeq" id="WP_094423603.1">
    <property type="nucleotide sequence ID" value="NZ_CP019985.1"/>
</dbReference>
<dbReference type="GeneID" id="86925095"/>
<dbReference type="InterPro" id="IPR018392">
    <property type="entry name" value="LysM"/>
</dbReference>
<dbReference type="PROSITE" id="PS51782">
    <property type="entry name" value="LYSM"/>
    <property type="match status" value="1"/>
</dbReference>
<comment type="caution">
    <text evidence="4">The sequence shown here is derived from an EMBL/GenBank/DDBJ whole genome shotgun (WGS) entry which is preliminary data.</text>
</comment>
<evidence type="ECO:0000259" key="3">
    <source>
        <dbReference type="PROSITE" id="PS51782"/>
    </source>
</evidence>
<keyword evidence="2" id="KW-0378">Hydrolase</keyword>
<dbReference type="Pfam" id="PF01476">
    <property type="entry name" value="LysM"/>
    <property type="match status" value="1"/>
</dbReference>
<dbReference type="CDD" id="cd00118">
    <property type="entry name" value="LysM"/>
    <property type="match status" value="1"/>
</dbReference>
<organism evidence="4 5">
    <name type="scientific">Shouchella clausii</name>
    <name type="common">Alkalihalobacillus clausii</name>
    <dbReference type="NCBI Taxonomy" id="79880"/>
    <lineage>
        <taxon>Bacteria</taxon>
        <taxon>Bacillati</taxon>
        <taxon>Bacillota</taxon>
        <taxon>Bacilli</taxon>
        <taxon>Bacillales</taxon>
        <taxon>Bacillaceae</taxon>
        <taxon>Shouchella</taxon>
    </lineage>
</organism>
<protein>
    <submittedName>
        <fullName evidence="4">Multifunctional 2',3'-cyclic-nucleotide 2'-phosphodiesterase/5'-nucleotidase/3'-nucleotidase</fullName>
    </submittedName>
</protein>
<gene>
    <name evidence="4" type="ORF">CHH61_10245</name>
</gene>
<dbReference type="SMART" id="SM00257">
    <property type="entry name" value="LysM"/>
    <property type="match status" value="1"/>
</dbReference>
<dbReference type="PANTHER" id="PTHR11575">
    <property type="entry name" value="5'-NUCLEOTIDASE-RELATED"/>
    <property type="match status" value="1"/>
</dbReference>
<dbReference type="SUPFAM" id="SSF56300">
    <property type="entry name" value="Metallo-dependent phosphatases"/>
    <property type="match status" value="1"/>
</dbReference>
<dbReference type="GO" id="GO:0000166">
    <property type="term" value="F:nucleotide binding"/>
    <property type="evidence" value="ECO:0007669"/>
    <property type="project" value="UniProtKB-KW"/>
</dbReference>
<reference evidence="4 5" key="1">
    <citation type="submission" date="2017-07" db="EMBL/GenBank/DDBJ databases">
        <title>Isolation and whole genome analysis of endospore-forming bacteria from heroin.</title>
        <authorList>
            <person name="Kalinowski J."/>
            <person name="Ahrens B."/>
            <person name="Al-Dilaimi A."/>
            <person name="Winkler A."/>
            <person name="Wibberg D."/>
            <person name="Schleenbecker U."/>
            <person name="Ruckert C."/>
            <person name="Wolfel R."/>
            <person name="Grass G."/>
        </authorList>
    </citation>
    <scope>NUCLEOTIDE SEQUENCE [LARGE SCALE GENOMIC DNA]</scope>
    <source>
        <strain evidence="4 5">7523-2</strain>
    </source>
</reference>
<evidence type="ECO:0000313" key="4">
    <source>
        <dbReference type="EMBL" id="PAF26142.1"/>
    </source>
</evidence>
<dbReference type="Pfam" id="PF00149">
    <property type="entry name" value="Metallophos"/>
    <property type="match status" value="1"/>
</dbReference>
<dbReference type="Gene3D" id="3.90.780.10">
    <property type="entry name" value="5'-Nucleotidase, C-terminal domain"/>
    <property type="match status" value="1"/>
</dbReference>
<dbReference type="SUPFAM" id="SSF55816">
    <property type="entry name" value="5'-nucleotidase (syn. UDP-sugar hydrolase), C-terminal domain"/>
    <property type="match status" value="1"/>
</dbReference>
<dbReference type="InterPro" id="IPR036907">
    <property type="entry name" value="5'-Nucleotdase_C_sf"/>
</dbReference>
<evidence type="ECO:0000313" key="5">
    <source>
        <dbReference type="Proteomes" id="UP000216133"/>
    </source>
</evidence>
<comment type="similarity">
    <text evidence="2">Belongs to the 5'-nucleotidase family.</text>
</comment>
<dbReference type="InterPro" id="IPR036779">
    <property type="entry name" value="LysM_dom_sf"/>
</dbReference>
<sequence>MAKKKVVFIGVASALIILFSEKAYAEETTIRILHTNDAHGRAFEGELDGIGYAKLKTLIDENRGEHSLLVDAGDTFHGTTFASLEEGRTIADVLNTVGYDAFVPGNHDFNYGLDRLYELEETIDFPVIAANLLNDEEEPLFEPFMLQEFDDVTVGIFGLATPETAFKTHPNNVAAVTFEDPSAAAQRMVDLLQQEGADVIIALAHLGIDETSEDTSQKVAAEVQGIDVIIDGHSHSELPTGLIGENNTLIASAGEYLQNLGVVDLVFADGVLVEKNAKLIQQSEAEAIEPDEKVEALLAELEEGQQAILAEPVGQTAVDLNGEREHVRVEETNLGNFIADVLRNATEADIALTNGGGIRASVQAGMITKGDLVEVSPFGNYAVTVEVTGAQLLKVLENGVSGYPEPSGGFPQISGFSFQFDPNNEPGQRVHSVLVKGKPLQENETYLLATNDFLAAGGDEYTDLANAPIVNEFSAVDELLIEYLQDAGEIAPKIEGRIQMAATPAETQAPLHAEYVIQPGDTLFEIGLRLNVQWPKLLEMNPSIRDEDVIFSGETILVPNTRT</sequence>
<dbReference type="Gene3D" id="3.60.21.10">
    <property type="match status" value="1"/>
</dbReference>
<keyword evidence="2" id="KW-0547">Nucleotide-binding</keyword>
<evidence type="ECO:0000256" key="2">
    <source>
        <dbReference type="RuleBase" id="RU362119"/>
    </source>
</evidence>
<keyword evidence="1" id="KW-0732">Signal</keyword>
<dbReference type="Gene3D" id="3.10.350.10">
    <property type="entry name" value="LysM domain"/>
    <property type="match status" value="1"/>
</dbReference>
<dbReference type="PANTHER" id="PTHR11575:SF24">
    <property type="entry name" value="5'-NUCLEOTIDASE"/>
    <property type="match status" value="1"/>
</dbReference>
<dbReference type="GO" id="GO:0009166">
    <property type="term" value="P:nucleotide catabolic process"/>
    <property type="evidence" value="ECO:0007669"/>
    <property type="project" value="InterPro"/>
</dbReference>
<accession>A0A268S0W9</accession>
<dbReference type="GO" id="GO:0016787">
    <property type="term" value="F:hydrolase activity"/>
    <property type="evidence" value="ECO:0007669"/>
    <property type="project" value="UniProtKB-KW"/>
</dbReference>
<dbReference type="InterPro" id="IPR004843">
    <property type="entry name" value="Calcineurin-like_PHP"/>
</dbReference>
<dbReference type="Proteomes" id="UP000216133">
    <property type="component" value="Unassembled WGS sequence"/>
</dbReference>